<dbReference type="GO" id="GO:0008270">
    <property type="term" value="F:zinc ion binding"/>
    <property type="evidence" value="ECO:0007669"/>
    <property type="project" value="UniProtKB-KW"/>
</dbReference>
<keyword evidence="1" id="KW-0862">Zinc</keyword>
<dbReference type="Proteomes" id="UP000289340">
    <property type="component" value="Chromosome 14"/>
</dbReference>
<sequence>MELEENVNKEVVEEVPKEEDGDHKLDRPIIALSNMELLRWASPCVSFGKFLKIDKLTSIQSRGKFASIYVELDLEKPRETHIYVKGHKLFLEYEDLHSICFKCGRVGHKKDDCTELQMMMTEDQMGKAMELTDNNEVTSGRNPQGGKENFKKTTNPKIRSKEKTDAISHPDGIWCIWNPEDWTMNVLMNPHQLVHMKVRWRSTSEWLLTAIYGAPQVARRQMLWHKLNDISFDVTGGSGVIGDFNSTLSPLKVLD</sequence>
<comment type="caution">
    <text evidence="4">The sequence shown here is derived from an EMBL/GenBank/DDBJ whole genome shotgun (WGS) entry which is preliminary data.</text>
</comment>
<organism evidence="4 5">
    <name type="scientific">Glycine soja</name>
    <name type="common">Wild soybean</name>
    <dbReference type="NCBI Taxonomy" id="3848"/>
    <lineage>
        <taxon>Eukaryota</taxon>
        <taxon>Viridiplantae</taxon>
        <taxon>Streptophyta</taxon>
        <taxon>Embryophyta</taxon>
        <taxon>Tracheophyta</taxon>
        <taxon>Spermatophyta</taxon>
        <taxon>Magnoliopsida</taxon>
        <taxon>eudicotyledons</taxon>
        <taxon>Gunneridae</taxon>
        <taxon>Pentapetalae</taxon>
        <taxon>rosids</taxon>
        <taxon>fabids</taxon>
        <taxon>Fabales</taxon>
        <taxon>Fabaceae</taxon>
        <taxon>Papilionoideae</taxon>
        <taxon>50 kb inversion clade</taxon>
        <taxon>NPAAA clade</taxon>
        <taxon>indigoferoid/millettioid clade</taxon>
        <taxon>Phaseoleae</taxon>
        <taxon>Glycine</taxon>
        <taxon>Glycine subgen. Soja</taxon>
    </lineage>
</organism>
<dbReference type="GO" id="GO:0003676">
    <property type="term" value="F:nucleic acid binding"/>
    <property type="evidence" value="ECO:0007669"/>
    <property type="project" value="InterPro"/>
</dbReference>
<evidence type="ECO:0000256" key="1">
    <source>
        <dbReference type="PROSITE-ProRule" id="PRU00047"/>
    </source>
</evidence>
<accession>A0A445H3S7</accession>
<dbReference type="InterPro" id="IPR040256">
    <property type="entry name" value="At4g02000-like"/>
</dbReference>
<dbReference type="Pfam" id="PF14392">
    <property type="entry name" value="zf-CCHC_4"/>
    <property type="match status" value="1"/>
</dbReference>
<keyword evidence="1" id="KW-0479">Metal-binding</keyword>
<dbReference type="PANTHER" id="PTHR31286:SF99">
    <property type="entry name" value="DUF4283 DOMAIN-CONTAINING PROTEIN"/>
    <property type="match status" value="1"/>
</dbReference>
<evidence type="ECO:0000313" key="5">
    <source>
        <dbReference type="Proteomes" id="UP000289340"/>
    </source>
</evidence>
<dbReference type="EMBL" id="QZWG01000014">
    <property type="protein sequence ID" value="RZB68257.1"/>
    <property type="molecule type" value="Genomic_DNA"/>
</dbReference>
<evidence type="ECO:0000259" key="3">
    <source>
        <dbReference type="PROSITE" id="PS50158"/>
    </source>
</evidence>
<protein>
    <recommendedName>
        <fullName evidence="3">CCHC-type domain-containing protein</fullName>
    </recommendedName>
</protein>
<keyword evidence="1" id="KW-0863">Zinc-finger</keyword>
<dbReference type="InterPro" id="IPR001878">
    <property type="entry name" value="Znf_CCHC"/>
</dbReference>
<dbReference type="PROSITE" id="PS50158">
    <property type="entry name" value="ZF_CCHC"/>
    <property type="match status" value="1"/>
</dbReference>
<dbReference type="InterPro" id="IPR025836">
    <property type="entry name" value="Zn_knuckle_CX2CX4HX4C"/>
</dbReference>
<name>A0A445H3S7_GLYSO</name>
<evidence type="ECO:0000313" key="4">
    <source>
        <dbReference type="EMBL" id="RZB68257.1"/>
    </source>
</evidence>
<dbReference type="AlphaFoldDB" id="A0A445H3S7"/>
<feature type="domain" description="CCHC-type" evidence="3">
    <location>
        <begin position="100"/>
        <end position="115"/>
    </location>
</feature>
<dbReference type="PANTHER" id="PTHR31286">
    <property type="entry name" value="GLYCINE-RICH CELL WALL STRUCTURAL PROTEIN 1.8-LIKE"/>
    <property type="match status" value="1"/>
</dbReference>
<proteinExistence type="predicted"/>
<gene>
    <name evidence="4" type="ORF">D0Y65_038159</name>
</gene>
<reference evidence="4 5" key="1">
    <citation type="submission" date="2018-09" db="EMBL/GenBank/DDBJ databases">
        <title>A high-quality reference genome of wild soybean provides a powerful tool to mine soybean genomes.</title>
        <authorList>
            <person name="Xie M."/>
            <person name="Chung C.Y.L."/>
            <person name="Li M.-W."/>
            <person name="Wong F.-L."/>
            <person name="Chan T.-F."/>
            <person name="Lam H.-M."/>
        </authorList>
    </citation>
    <scope>NUCLEOTIDE SEQUENCE [LARGE SCALE GENOMIC DNA]</scope>
    <source>
        <strain evidence="5">cv. W05</strain>
        <tissue evidence="4">Hypocotyl of etiolated seedlings</tissue>
    </source>
</reference>
<feature type="region of interest" description="Disordered" evidence="2">
    <location>
        <begin position="1"/>
        <end position="20"/>
    </location>
</feature>
<evidence type="ECO:0000256" key="2">
    <source>
        <dbReference type="SAM" id="MobiDB-lite"/>
    </source>
</evidence>
<dbReference type="SMART" id="SM00343">
    <property type="entry name" value="ZnF_C2HC"/>
    <property type="match status" value="1"/>
</dbReference>
<keyword evidence="5" id="KW-1185">Reference proteome</keyword>